<dbReference type="SUPFAM" id="SSF51261">
    <property type="entry name" value="Duplicated hybrid motif"/>
    <property type="match status" value="1"/>
</dbReference>
<dbReference type="EMBL" id="SEOL01000001">
    <property type="protein sequence ID" value="MBL0848573.1"/>
    <property type="molecule type" value="Genomic_DNA"/>
</dbReference>
<sequence length="319" mass="36340">MMISMPSNCNADIEKILISFINMNNAYAPATYQDDHGLQYAPTNTSFFTTQMHLHDAKKPRDQIHNSMHLNHNDQKKSPPIENNFLKISLTAKVPFPILFPHIKKNIPLKCCIQKKQPINCTENPYFCKSLEKKNPNTKKLQIIQNRLKVKRIDNKYRLKKNPNLNRHLPKSPSNALKNGKQKSAEYLWPVTTKNVVNFLRNNNGIDILVPVNTPIKAAKDGIVIYVGHDLVELGNTILIRHNNGIVTVYSHVGTLYVQKDQQILQGRTIALSGTSDNTQKSKVHFELRKNAIAMDPLDFLDKKSYVNDKSDNSVHSMP</sequence>
<dbReference type="InterPro" id="IPR011055">
    <property type="entry name" value="Dup_hybrid_motif"/>
</dbReference>
<accession>A0A937AEE9</accession>
<feature type="domain" description="M23ase beta-sheet core" evidence="1">
    <location>
        <begin position="202"/>
        <end position="297"/>
    </location>
</feature>
<organism evidence="2 3">
    <name type="scientific">Candidatus Liberibacter ctenarytainae</name>
    <dbReference type="NCBI Taxonomy" id="2020335"/>
    <lineage>
        <taxon>Bacteria</taxon>
        <taxon>Pseudomonadati</taxon>
        <taxon>Pseudomonadota</taxon>
        <taxon>Alphaproteobacteria</taxon>
        <taxon>Hyphomicrobiales</taxon>
        <taxon>Rhizobiaceae</taxon>
        <taxon>Liberibacter</taxon>
    </lineage>
</organism>
<gene>
    <name evidence="2" type="ORF">EU981_00490</name>
</gene>
<dbReference type="CDD" id="cd12797">
    <property type="entry name" value="M23_peptidase"/>
    <property type="match status" value="1"/>
</dbReference>
<dbReference type="Gene3D" id="2.70.70.10">
    <property type="entry name" value="Glucose Permease (Domain IIA)"/>
    <property type="match status" value="1"/>
</dbReference>
<dbReference type="InterPro" id="IPR016047">
    <property type="entry name" value="M23ase_b-sheet_dom"/>
</dbReference>
<dbReference type="Proteomes" id="UP000736856">
    <property type="component" value="Unassembled WGS sequence"/>
</dbReference>
<dbReference type="PANTHER" id="PTHR21666">
    <property type="entry name" value="PEPTIDASE-RELATED"/>
    <property type="match status" value="1"/>
</dbReference>
<evidence type="ECO:0000313" key="2">
    <source>
        <dbReference type="EMBL" id="MBL0848573.1"/>
    </source>
</evidence>
<name>A0A937AEE9_9HYPH</name>
<dbReference type="GO" id="GO:0004222">
    <property type="term" value="F:metalloendopeptidase activity"/>
    <property type="evidence" value="ECO:0007669"/>
    <property type="project" value="TreeGrafter"/>
</dbReference>
<proteinExistence type="predicted"/>
<dbReference type="AlphaFoldDB" id="A0A937AEE9"/>
<reference evidence="2" key="1">
    <citation type="submission" date="2019-02" db="EMBL/GenBank/DDBJ databases">
        <title>A novel Candidatus Liberibacter species associated with the New Zealand native fuchsia psyllid, Ctenarytaina fuchsiae.</title>
        <authorList>
            <person name="Thompson S.M."/>
            <person name="Jorgensen N."/>
            <person name="David C."/>
            <person name="Bulman S.R."/>
            <person name="Smith G.R."/>
        </authorList>
    </citation>
    <scope>NUCLEOTIDE SEQUENCE</scope>
    <source>
        <strain evidence="2">Oxford</strain>
    </source>
</reference>
<dbReference type="InterPro" id="IPR050570">
    <property type="entry name" value="Cell_wall_metabolism_enzyme"/>
</dbReference>
<dbReference type="PANTHER" id="PTHR21666:SF270">
    <property type="entry name" value="MUREIN HYDROLASE ACTIVATOR ENVC"/>
    <property type="match status" value="1"/>
</dbReference>
<dbReference type="Pfam" id="PF01551">
    <property type="entry name" value="Peptidase_M23"/>
    <property type="match status" value="1"/>
</dbReference>
<comment type="caution">
    <text evidence="2">The sequence shown here is derived from an EMBL/GenBank/DDBJ whole genome shotgun (WGS) entry which is preliminary data.</text>
</comment>
<protein>
    <submittedName>
        <fullName evidence="2">M23 family metallopeptidase</fullName>
    </submittedName>
</protein>
<evidence type="ECO:0000313" key="3">
    <source>
        <dbReference type="Proteomes" id="UP000736856"/>
    </source>
</evidence>
<evidence type="ECO:0000259" key="1">
    <source>
        <dbReference type="Pfam" id="PF01551"/>
    </source>
</evidence>